<sequence length="180" mass="18291" precursor="true">MMVSPRLLLAACTIALALPASASAGLFGHGDGSCAAPGYVDYGCAPTCAAPCGDVCAPTCAAPVYGDVCAPMGCCESYCCPPRESCLKRFGRKIVELEHRKNAWLLSKLHGLCHHNDCCETGCVDYCCEPTCAAPCGDVCGDICAPSCGAPVYGELCSPTCAAPCGDVCAPTCAAPVCGY</sequence>
<dbReference type="EMBL" id="CP036265">
    <property type="protein sequence ID" value="QDT16426.1"/>
    <property type="molecule type" value="Genomic_DNA"/>
</dbReference>
<dbReference type="AlphaFoldDB" id="A0A517PAN3"/>
<proteinExistence type="predicted"/>
<reference evidence="2 3" key="1">
    <citation type="submission" date="2019-02" db="EMBL/GenBank/DDBJ databases">
        <title>Deep-cultivation of Planctomycetes and their phenomic and genomic characterization uncovers novel biology.</title>
        <authorList>
            <person name="Wiegand S."/>
            <person name="Jogler M."/>
            <person name="Boedeker C."/>
            <person name="Pinto D."/>
            <person name="Vollmers J."/>
            <person name="Rivas-Marin E."/>
            <person name="Kohn T."/>
            <person name="Peeters S.H."/>
            <person name="Heuer A."/>
            <person name="Rast P."/>
            <person name="Oberbeckmann S."/>
            <person name="Bunk B."/>
            <person name="Jeske O."/>
            <person name="Meyerdierks A."/>
            <person name="Storesund J.E."/>
            <person name="Kallscheuer N."/>
            <person name="Luecker S."/>
            <person name="Lage O.M."/>
            <person name="Pohl T."/>
            <person name="Merkel B.J."/>
            <person name="Hornburger P."/>
            <person name="Mueller R.-W."/>
            <person name="Bruemmer F."/>
            <person name="Labrenz M."/>
            <person name="Spormann A.M."/>
            <person name="Op den Camp H."/>
            <person name="Overmann J."/>
            <person name="Amann R."/>
            <person name="Jetten M.S.M."/>
            <person name="Mascher T."/>
            <person name="Medema M.H."/>
            <person name="Devos D.P."/>
            <person name="Kaster A.-K."/>
            <person name="Ovreas L."/>
            <person name="Rohde M."/>
            <person name="Galperin M.Y."/>
            <person name="Jogler C."/>
        </authorList>
    </citation>
    <scope>NUCLEOTIDE SEQUENCE [LARGE SCALE GENOMIC DNA]</scope>
    <source>
        <strain evidence="2 3">CA12</strain>
    </source>
</reference>
<keyword evidence="1" id="KW-0732">Signal</keyword>
<dbReference type="Proteomes" id="UP000318741">
    <property type="component" value="Chromosome"/>
</dbReference>
<organism evidence="2 3">
    <name type="scientific">Alienimonas californiensis</name>
    <dbReference type="NCBI Taxonomy" id="2527989"/>
    <lineage>
        <taxon>Bacteria</taxon>
        <taxon>Pseudomonadati</taxon>
        <taxon>Planctomycetota</taxon>
        <taxon>Planctomycetia</taxon>
        <taxon>Planctomycetales</taxon>
        <taxon>Planctomycetaceae</taxon>
        <taxon>Alienimonas</taxon>
    </lineage>
</organism>
<dbReference type="KEGG" id="acaf:CA12_25280"/>
<name>A0A517PAN3_9PLAN</name>
<evidence type="ECO:0000313" key="2">
    <source>
        <dbReference type="EMBL" id="QDT16426.1"/>
    </source>
</evidence>
<evidence type="ECO:0000256" key="1">
    <source>
        <dbReference type="SAM" id="SignalP"/>
    </source>
</evidence>
<protein>
    <recommendedName>
        <fullName evidence="4">Stigma-specific protein, Stig1</fullName>
    </recommendedName>
</protein>
<accession>A0A517PAN3</accession>
<feature type="chain" id="PRO_5022138819" description="Stigma-specific protein, Stig1" evidence="1">
    <location>
        <begin position="23"/>
        <end position="180"/>
    </location>
</feature>
<dbReference type="OrthoDB" id="276482at2"/>
<gene>
    <name evidence="2" type="ORF">CA12_25280</name>
</gene>
<feature type="signal peptide" evidence="1">
    <location>
        <begin position="1"/>
        <end position="22"/>
    </location>
</feature>
<keyword evidence="3" id="KW-1185">Reference proteome</keyword>
<evidence type="ECO:0000313" key="3">
    <source>
        <dbReference type="Proteomes" id="UP000318741"/>
    </source>
</evidence>
<evidence type="ECO:0008006" key="4">
    <source>
        <dbReference type="Google" id="ProtNLM"/>
    </source>
</evidence>
<dbReference type="RefSeq" id="WP_145359252.1">
    <property type="nucleotide sequence ID" value="NZ_CP036265.1"/>
</dbReference>